<keyword evidence="2" id="KW-1185">Reference proteome</keyword>
<dbReference type="KEGG" id="omr:OXIME_000708"/>
<organism evidence="1 2">
    <name type="scientific">Oxyplasma meridianum</name>
    <dbReference type="NCBI Taxonomy" id="3073602"/>
    <lineage>
        <taxon>Archaea</taxon>
        <taxon>Methanobacteriati</taxon>
        <taxon>Thermoplasmatota</taxon>
        <taxon>Thermoplasmata</taxon>
        <taxon>Thermoplasmatales</taxon>
        <taxon>Thermoplasmataceae</taxon>
        <taxon>Oxyplasma</taxon>
    </lineage>
</organism>
<proteinExistence type="predicted"/>
<evidence type="ECO:0000313" key="2">
    <source>
        <dbReference type="Proteomes" id="UP001451606"/>
    </source>
</evidence>
<dbReference type="AlphaFoldDB" id="A0AAX4NH21"/>
<reference evidence="1 2" key="1">
    <citation type="submission" date="2023-09" db="EMBL/GenBank/DDBJ databases">
        <authorList>
            <person name="Golyshina O.V."/>
            <person name="Lunev E.A."/>
            <person name="Bargiela R."/>
            <person name="Gaines M.C."/>
            <person name="Daum B."/>
            <person name="Bale N.J."/>
            <person name="Koenen M."/>
            <person name="Sinninghe Damst J.S."/>
            <person name="Yakimov M."/>
            <person name="Golyshin P.N."/>
        </authorList>
    </citation>
    <scope>NUCLEOTIDE SEQUENCE [LARGE SCALE GENOMIC DNA]</scope>
    <source>
        <strain evidence="1 2">M1</strain>
    </source>
</reference>
<dbReference type="RefSeq" id="WP_393972102.1">
    <property type="nucleotide sequence ID" value="NZ_CP133772.1"/>
</dbReference>
<dbReference type="EMBL" id="CP133772">
    <property type="protein sequence ID" value="WYY00152.1"/>
    <property type="molecule type" value="Genomic_DNA"/>
</dbReference>
<sequence length="127" mass="15167">MFPNEFIWQVDQKYGNLSEEIKTFNMEKPGLFNKKKKEGMEIARRINLFKEWFKWFLAMNTVVLPEGYEVPAREFYIQMTLKIEAIPPYRPLHPKFLSIAALFTYEELSDLFGNIFSSKVQMLMRGR</sequence>
<name>A0AAX4NH21_9ARCH</name>
<accession>A0AAX4NH21</accession>
<evidence type="ECO:0000313" key="1">
    <source>
        <dbReference type="EMBL" id="WYY00152.1"/>
    </source>
</evidence>
<dbReference type="Proteomes" id="UP001451606">
    <property type="component" value="Chromosome"/>
</dbReference>
<gene>
    <name evidence="1" type="ORF">OXIME_000708</name>
</gene>
<dbReference type="GeneID" id="95967438"/>
<protein>
    <submittedName>
        <fullName evidence="1">Uncharacterized protein</fullName>
    </submittedName>
</protein>